<dbReference type="InterPro" id="IPR037523">
    <property type="entry name" value="VOC_core"/>
</dbReference>
<dbReference type="Pfam" id="PF22632">
    <property type="entry name" value="BphC_D1"/>
    <property type="match status" value="1"/>
</dbReference>
<dbReference type="InterPro" id="IPR029068">
    <property type="entry name" value="Glyas_Bleomycin-R_OHBP_Dase"/>
</dbReference>
<gene>
    <name evidence="10" type="ORF">GNZ13_17825</name>
</gene>
<dbReference type="RefSeq" id="WP_172166767.1">
    <property type="nucleotide sequence ID" value="NZ_WOEZ01000092.1"/>
</dbReference>
<dbReference type="Gene3D" id="3.10.180.10">
    <property type="entry name" value="2,3-Dihydroxybiphenyl 1,2-Dioxygenase, domain 1"/>
    <property type="match status" value="2"/>
</dbReference>
<evidence type="ECO:0000256" key="4">
    <source>
        <dbReference type="ARBA" id="ARBA00022797"/>
    </source>
</evidence>
<feature type="domain" description="VOC" evidence="9">
    <location>
        <begin position="146"/>
        <end position="267"/>
    </location>
</feature>
<dbReference type="InterPro" id="IPR000486">
    <property type="entry name" value="Xdiol_ring_cleave_dOase_1/2"/>
</dbReference>
<dbReference type="GO" id="GO:0008198">
    <property type="term" value="F:ferrous iron binding"/>
    <property type="evidence" value="ECO:0007669"/>
    <property type="project" value="InterPro"/>
</dbReference>
<evidence type="ECO:0000313" key="11">
    <source>
        <dbReference type="Proteomes" id="UP000655523"/>
    </source>
</evidence>
<protein>
    <submittedName>
        <fullName evidence="10">2,3-dihydroxybiphenyl 1,2-dioxygenase</fullName>
    </submittedName>
</protein>
<keyword evidence="7 8" id="KW-0408">Iron</keyword>
<keyword evidence="4 8" id="KW-0058">Aromatic hydrocarbons catabolism</keyword>
<dbReference type="SUPFAM" id="SSF54593">
    <property type="entry name" value="Glyoxalase/Bleomycin resistance protein/Dihydroxybiphenyl dioxygenase"/>
    <property type="match status" value="2"/>
</dbReference>
<sequence length="303" mass="34168">MTNIGVTELGYLGIGIRDLDAWRFYASEILGMEWGDSNGELSLRMDYWHHRILIEQSDEDDVLFAGYRVAGPEEFRMMQHHLEECGVPFKVASPAESEKRCVLEFLRLSDPAGLSIEIFHGPLVDRHKPYRPGRGMHGRFVTGSGGLGHIVIRDGGVEETYRFYRQVLGMRGTVEVRFEMGGVRREPIFMHCCERDHTIGFGVGPLPKRIHHLMVEVDNLDDVGLAYDLARRNGVPVLMAPGRHANDSMFSFYMQTPSGWFCEYGYGGAPPNHQSEYNLVGDIWGHEMVATSYTGEVGRETPG</sequence>
<keyword evidence="3" id="KW-0479">Metal-binding</keyword>
<evidence type="ECO:0000313" key="10">
    <source>
        <dbReference type="EMBL" id="NPT56399.1"/>
    </source>
</evidence>
<evidence type="ECO:0000256" key="7">
    <source>
        <dbReference type="ARBA" id="ARBA00023004"/>
    </source>
</evidence>
<dbReference type="GO" id="GO:0051213">
    <property type="term" value="F:dioxygenase activity"/>
    <property type="evidence" value="ECO:0007669"/>
    <property type="project" value="UniProtKB-KW"/>
</dbReference>
<evidence type="ECO:0000256" key="6">
    <source>
        <dbReference type="ARBA" id="ARBA00023002"/>
    </source>
</evidence>
<dbReference type="PROSITE" id="PS51819">
    <property type="entry name" value="VOC"/>
    <property type="match status" value="2"/>
</dbReference>
<reference evidence="10 11" key="1">
    <citation type="submission" date="2019-11" db="EMBL/GenBank/DDBJ databases">
        <title>Metabolism of dissolved organic matter in forest soils.</title>
        <authorList>
            <person name="Cyle K.T."/>
            <person name="Wilhelm R.C."/>
            <person name="Martinez C.E."/>
        </authorList>
    </citation>
    <scope>NUCLEOTIDE SEQUENCE [LARGE SCALE GENOMIC DNA]</scope>
    <source>
        <strain evidence="10 11">5N</strain>
    </source>
</reference>
<dbReference type="InterPro" id="IPR004360">
    <property type="entry name" value="Glyas_Fos-R_dOase_dom"/>
</dbReference>
<dbReference type="CDD" id="cd07252">
    <property type="entry name" value="BphC1-RGP6_N_like"/>
    <property type="match status" value="1"/>
</dbReference>
<organism evidence="10 11">
    <name type="scientific">Paraburkholderia elongata</name>
    <dbReference type="NCBI Taxonomy" id="2675747"/>
    <lineage>
        <taxon>Bacteria</taxon>
        <taxon>Pseudomonadati</taxon>
        <taxon>Pseudomonadota</taxon>
        <taxon>Betaproteobacteria</taxon>
        <taxon>Burkholderiales</taxon>
        <taxon>Burkholderiaceae</taxon>
        <taxon>Paraburkholderia</taxon>
    </lineage>
</organism>
<dbReference type="Pfam" id="PF00903">
    <property type="entry name" value="Glyoxalase"/>
    <property type="match status" value="1"/>
</dbReference>
<proteinExistence type="inferred from homology"/>
<name>A0A972SIT5_9BURK</name>
<evidence type="ECO:0000256" key="2">
    <source>
        <dbReference type="ARBA" id="ARBA00008784"/>
    </source>
</evidence>
<keyword evidence="5 8" id="KW-0223">Dioxygenase</keyword>
<evidence type="ECO:0000256" key="1">
    <source>
        <dbReference type="ARBA" id="ARBA00001954"/>
    </source>
</evidence>
<comment type="caution">
    <text evidence="10">The sequence shown here is derived from an EMBL/GenBank/DDBJ whole genome shotgun (WGS) entry which is preliminary data.</text>
</comment>
<evidence type="ECO:0000256" key="3">
    <source>
        <dbReference type="ARBA" id="ARBA00022723"/>
    </source>
</evidence>
<keyword evidence="11" id="KW-1185">Reference proteome</keyword>
<dbReference type="EMBL" id="WOEZ01000092">
    <property type="protein sequence ID" value="NPT56399.1"/>
    <property type="molecule type" value="Genomic_DNA"/>
</dbReference>
<evidence type="ECO:0000256" key="5">
    <source>
        <dbReference type="ARBA" id="ARBA00022964"/>
    </source>
</evidence>
<comment type="cofactor">
    <cofactor evidence="1 8">
        <name>Fe(2+)</name>
        <dbReference type="ChEBI" id="CHEBI:29033"/>
    </cofactor>
</comment>
<comment type="similarity">
    <text evidence="2 8">Belongs to the extradiol ring-cleavage dioxygenase family.</text>
</comment>
<evidence type="ECO:0000256" key="8">
    <source>
        <dbReference type="RuleBase" id="RU000683"/>
    </source>
</evidence>
<dbReference type="PROSITE" id="PS00082">
    <property type="entry name" value="EXTRADIOL_DIOXYGENAS"/>
    <property type="match status" value="1"/>
</dbReference>
<feature type="domain" description="VOC" evidence="9">
    <location>
        <begin position="8"/>
        <end position="121"/>
    </location>
</feature>
<dbReference type="CDD" id="cd07237">
    <property type="entry name" value="BphC1-RGP6_C_like"/>
    <property type="match status" value="1"/>
</dbReference>
<keyword evidence="6 8" id="KW-0560">Oxidoreductase</keyword>
<dbReference type="AlphaFoldDB" id="A0A972SIT5"/>
<dbReference type="Proteomes" id="UP000655523">
    <property type="component" value="Unassembled WGS sequence"/>
</dbReference>
<evidence type="ECO:0000259" key="9">
    <source>
        <dbReference type="PROSITE" id="PS51819"/>
    </source>
</evidence>
<accession>A0A972SIT5</accession>